<evidence type="ECO:0000313" key="1">
    <source>
        <dbReference type="EMBL" id="AYV84652.1"/>
    </source>
</evidence>
<organism evidence="1">
    <name type="scientific">Hyperionvirus sp</name>
    <dbReference type="NCBI Taxonomy" id="2487770"/>
    <lineage>
        <taxon>Viruses</taxon>
        <taxon>Varidnaviria</taxon>
        <taxon>Bamfordvirae</taxon>
        <taxon>Nucleocytoviricota</taxon>
        <taxon>Megaviricetes</taxon>
        <taxon>Imitervirales</taxon>
        <taxon>Mimiviridae</taxon>
        <taxon>Klosneuvirinae</taxon>
    </lineage>
</organism>
<name>A0A3G5ABZ7_9VIRU</name>
<gene>
    <name evidence="1" type="ORF">Hyperionvirus32_19</name>
</gene>
<sequence>MPIGITFSYSVMAAAVSLKESIQKFLDEKPAPFDIYDVTLTTRMQAAVDRFDIKRSSTYDHYGNADDLVNLSDFLGGIGMNTPADVEIMGEIVRGITKKICAAYSKDSAWVTVRVSTPNKLFGEPRWHVDGLFFLEHDPKIPQSKFIFTIKGPGTLLADVSEELRGEFTAVRMVVGDDAKAFDLRAARNKVISASAETEKKLSQLHNSKGVIILVGNPTDAAIHSEPSIDAPRIFLSVLPGDSADVSGLQKRFAKP</sequence>
<proteinExistence type="predicted"/>
<protein>
    <submittedName>
        <fullName evidence="1">Uncharacterized protein</fullName>
    </submittedName>
</protein>
<accession>A0A3G5ABZ7</accession>
<reference evidence="1" key="1">
    <citation type="submission" date="2018-10" db="EMBL/GenBank/DDBJ databases">
        <title>Hidden diversity of soil giant viruses.</title>
        <authorList>
            <person name="Schulz F."/>
            <person name="Alteio L."/>
            <person name="Goudeau D."/>
            <person name="Ryan E.M."/>
            <person name="Malmstrom R.R."/>
            <person name="Blanchard J."/>
            <person name="Woyke T."/>
        </authorList>
    </citation>
    <scope>NUCLEOTIDE SEQUENCE</scope>
    <source>
        <strain evidence="1">HYV1</strain>
    </source>
</reference>
<dbReference type="EMBL" id="MK072414">
    <property type="protein sequence ID" value="AYV84652.1"/>
    <property type="molecule type" value="Genomic_DNA"/>
</dbReference>